<dbReference type="AlphaFoldDB" id="D0KZV6"/>
<proteinExistence type="predicted"/>
<organism evidence="1 2">
    <name type="scientific">Halothiobacillus neapolitanus (strain ATCC 23641 / DSM 15147 / CIP 104769 / NCIMB 8539 / c2)</name>
    <name type="common">Thiobacillus neapolitanus</name>
    <dbReference type="NCBI Taxonomy" id="555778"/>
    <lineage>
        <taxon>Bacteria</taxon>
        <taxon>Pseudomonadati</taxon>
        <taxon>Pseudomonadota</taxon>
        <taxon>Gammaproteobacteria</taxon>
        <taxon>Chromatiales</taxon>
        <taxon>Halothiobacillaceae</taxon>
        <taxon>Halothiobacillus</taxon>
    </lineage>
</organism>
<evidence type="ECO:0000313" key="2">
    <source>
        <dbReference type="Proteomes" id="UP000009102"/>
    </source>
</evidence>
<dbReference type="KEGG" id="hna:Hneap_1143"/>
<gene>
    <name evidence="1" type="ordered locus">Hneap_1143</name>
</gene>
<reference evidence="1 2" key="1">
    <citation type="submission" date="2009-10" db="EMBL/GenBank/DDBJ databases">
        <title>Complete sequence of Halothiobacillus neapolitanus c2.</title>
        <authorList>
            <consortium name="US DOE Joint Genome Institute"/>
            <person name="Lucas S."/>
            <person name="Copeland A."/>
            <person name="Lapidus A."/>
            <person name="Glavina del Rio T."/>
            <person name="Tice H."/>
            <person name="Bruce D."/>
            <person name="Goodwin L."/>
            <person name="Pitluck S."/>
            <person name="Davenport K."/>
            <person name="Brettin T."/>
            <person name="Detter J.C."/>
            <person name="Han C."/>
            <person name="Tapia R."/>
            <person name="Larimer F."/>
            <person name="Land M."/>
            <person name="Hauser L."/>
            <person name="Kyrpides N."/>
            <person name="Mikhailova N."/>
            <person name="Kerfeld C."/>
            <person name="Cannon G."/>
            <person name="Heinhort S."/>
        </authorList>
    </citation>
    <scope>NUCLEOTIDE SEQUENCE [LARGE SCALE GENOMIC DNA]</scope>
    <source>
        <strain evidence="2">ATCC 23641 / c2</strain>
    </source>
</reference>
<dbReference type="HOGENOM" id="CLU_3099471_0_0_6"/>
<keyword evidence="2" id="KW-1185">Reference proteome</keyword>
<dbReference type="STRING" id="555778.Hneap_1143"/>
<sequence>MIPTASKHGCHIFLLEHRSLYCRQTNKAKMIMIFKFRLYLVSMHIIELCTV</sequence>
<dbReference type="Proteomes" id="UP000009102">
    <property type="component" value="Chromosome"/>
</dbReference>
<name>D0KZV6_HALNC</name>
<accession>D0KZV6</accession>
<dbReference type="EMBL" id="CP001801">
    <property type="protein sequence ID" value="ACX95979.1"/>
    <property type="molecule type" value="Genomic_DNA"/>
</dbReference>
<protein>
    <submittedName>
        <fullName evidence="1">Uncharacterized protein</fullName>
    </submittedName>
</protein>
<evidence type="ECO:0000313" key="1">
    <source>
        <dbReference type="EMBL" id="ACX95979.1"/>
    </source>
</evidence>